<name>A0A438M6A5_9ACTN</name>
<proteinExistence type="predicted"/>
<evidence type="ECO:0000256" key="1">
    <source>
        <dbReference type="ARBA" id="ARBA00023125"/>
    </source>
</evidence>
<reference evidence="7 8" key="1">
    <citation type="submission" date="2019-01" db="EMBL/GenBank/DDBJ databases">
        <title>Sequencing the genomes of 1000 actinobacteria strains.</title>
        <authorList>
            <person name="Klenk H.-P."/>
        </authorList>
    </citation>
    <scope>NUCLEOTIDE SEQUENCE [LARGE SCALE GENOMIC DNA]</scope>
    <source>
        <strain evidence="7 8">DSM 43925</strain>
    </source>
</reference>
<evidence type="ECO:0000256" key="3">
    <source>
        <dbReference type="PROSITE-ProRule" id="PRU01248"/>
    </source>
</evidence>
<dbReference type="GO" id="GO:0015074">
    <property type="term" value="P:DNA integration"/>
    <property type="evidence" value="ECO:0007669"/>
    <property type="project" value="InterPro"/>
</dbReference>
<dbReference type="InterPro" id="IPR044068">
    <property type="entry name" value="CB"/>
</dbReference>
<protein>
    <submittedName>
        <fullName evidence="7">Site-specific recombinase XerD</fullName>
    </submittedName>
</protein>
<dbReference type="Gene3D" id="1.10.150.130">
    <property type="match status" value="1"/>
</dbReference>
<feature type="domain" description="Core-binding (CB)" evidence="6">
    <location>
        <begin position="28"/>
        <end position="111"/>
    </location>
</feature>
<sequence length="345" mass="36512">MGEGGRLPAAGDQPLISGTPENGGAHTAADHALSADTRRLIADGVPANTRRAYARQWAAFTTWCATQNRLALPATAATLAEYTAQLCAAGQAPASIEQALAAVRTMHRLAGHAGQPSTEAARLALRAYKRRRAEDGGRGQREAPPITIDALRAMVAACDLTTPIGLRDRLLLVLGLALMGRRSELVALTREDVREVSDGLEVVIRTSKTDKDSAGETIAIPRGSHPLTDPVAAWRDWLHVLDQAGHTAGRLLRRVNRHGGMGPSLGADAVNVIVRDLAVRAGVPFAETVTAHSLRAGGATVAYAAGVPVAVIAKHGRWAPASPVVLRYIRAVDRWRDNAMRNVGL</sequence>
<evidence type="ECO:0000256" key="2">
    <source>
        <dbReference type="ARBA" id="ARBA00023172"/>
    </source>
</evidence>
<dbReference type="RefSeq" id="WP_127933437.1">
    <property type="nucleotide sequence ID" value="NZ_SAUN01000001.1"/>
</dbReference>
<feature type="region of interest" description="Disordered" evidence="4">
    <location>
        <begin position="1"/>
        <end position="27"/>
    </location>
</feature>
<dbReference type="InterPro" id="IPR002104">
    <property type="entry name" value="Integrase_catalytic"/>
</dbReference>
<dbReference type="SUPFAM" id="SSF47823">
    <property type="entry name" value="lambda integrase-like, N-terminal domain"/>
    <property type="match status" value="1"/>
</dbReference>
<evidence type="ECO:0000256" key="4">
    <source>
        <dbReference type="SAM" id="MobiDB-lite"/>
    </source>
</evidence>
<feature type="domain" description="Tyr recombinase" evidence="5">
    <location>
        <begin position="141"/>
        <end position="342"/>
    </location>
</feature>
<dbReference type="SUPFAM" id="SSF56349">
    <property type="entry name" value="DNA breaking-rejoining enzymes"/>
    <property type="match status" value="1"/>
</dbReference>
<dbReference type="Proteomes" id="UP000284824">
    <property type="component" value="Unassembled WGS sequence"/>
</dbReference>
<accession>A0A438M6A5</accession>
<dbReference type="InterPro" id="IPR052925">
    <property type="entry name" value="Phage_Integrase-like_Recomb"/>
</dbReference>
<keyword evidence="8" id="KW-1185">Reference proteome</keyword>
<evidence type="ECO:0000313" key="8">
    <source>
        <dbReference type="Proteomes" id="UP000284824"/>
    </source>
</evidence>
<dbReference type="InterPro" id="IPR010998">
    <property type="entry name" value="Integrase_recombinase_N"/>
</dbReference>
<dbReference type="GO" id="GO:0006310">
    <property type="term" value="P:DNA recombination"/>
    <property type="evidence" value="ECO:0007669"/>
    <property type="project" value="UniProtKB-KW"/>
</dbReference>
<dbReference type="PROSITE" id="PS51898">
    <property type="entry name" value="TYR_RECOMBINASE"/>
    <property type="match status" value="1"/>
</dbReference>
<dbReference type="PANTHER" id="PTHR34605:SF4">
    <property type="entry name" value="DNA ADENINE METHYLTRANSFERASE"/>
    <property type="match status" value="1"/>
</dbReference>
<dbReference type="AlphaFoldDB" id="A0A438M6A5"/>
<keyword evidence="2" id="KW-0233">DNA recombination</keyword>
<organism evidence="7 8">
    <name type="scientific">Nonomuraea polychroma</name>
    <dbReference type="NCBI Taxonomy" id="46176"/>
    <lineage>
        <taxon>Bacteria</taxon>
        <taxon>Bacillati</taxon>
        <taxon>Actinomycetota</taxon>
        <taxon>Actinomycetes</taxon>
        <taxon>Streptosporangiales</taxon>
        <taxon>Streptosporangiaceae</taxon>
        <taxon>Nonomuraea</taxon>
    </lineage>
</organism>
<dbReference type="OrthoDB" id="9815875at2"/>
<dbReference type="EMBL" id="SAUN01000001">
    <property type="protein sequence ID" value="RVX41153.1"/>
    <property type="molecule type" value="Genomic_DNA"/>
</dbReference>
<comment type="caution">
    <text evidence="7">The sequence shown here is derived from an EMBL/GenBank/DDBJ whole genome shotgun (WGS) entry which is preliminary data.</text>
</comment>
<dbReference type="GO" id="GO:0003677">
    <property type="term" value="F:DNA binding"/>
    <property type="evidence" value="ECO:0007669"/>
    <property type="project" value="UniProtKB-UniRule"/>
</dbReference>
<evidence type="ECO:0000259" key="5">
    <source>
        <dbReference type="PROSITE" id="PS51898"/>
    </source>
</evidence>
<dbReference type="PROSITE" id="PS51900">
    <property type="entry name" value="CB"/>
    <property type="match status" value="1"/>
</dbReference>
<gene>
    <name evidence="7" type="ORF">EDD27_3623</name>
</gene>
<dbReference type="Pfam" id="PF00589">
    <property type="entry name" value="Phage_integrase"/>
    <property type="match status" value="1"/>
</dbReference>
<keyword evidence="1 3" id="KW-0238">DNA-binding</keyword>
<dbReference type="Gene3D" id="1.10.443.10">
    <property type="entry name" value="Intergrase catalytic core"/>
    <property type="match status" value="1"/>
</dbReference>
<dbReference type="InterPro" id="IPR013762">
    <property type="entry name" value="Integrase-like_cat_sf"/>
</dbReference>
<evidence type="ECO:0000313" key="7">
    <source>
        <dbReference type="EMBL" id="RVX41153.1"/>
    </source>
</evidence>
<dbReference type="InterPro" id="IPR011010">
    <property type="entry name" value="DNA_brk_join_enz"/>
</dbReference>
<dbReference type="PANTHER" id="PTHR34605">
    <property type="entry name" value="PHAGE_INTEGRASE DOMAIN-CONTAINING PROTEIN"/>
    <property type="match status" value="1"/>
</dbReference>
<evidence type="ECO:0000259" key="6">
    <source>
        <dbReference type="PROSITE" id="PS51900"/>
    </source>
</evidence>